<reference evidence="2" key="1">
    <citation type="journal article" date="2015" name="Nat. Genet.">
        <title>The genome and transcriptome of the zoonotic hookworm Ancylostoma ceylanicum identify infection-specific gene families.</title>
        <authorList>
            <person name="Schwarz E.M."/>
            <person name="Hu Y."/>
            <person name="Antoshechkin I."/>
            <person name="Miller M.M."/>
            <person name="Sternberg P.W."/>
            <person name="Aroian R.V."/>
        </authorList>
    </citation>
    <scope>NUCLEOTIDE SEQUENCE</scope>
    <source>
        <strain evidence="2">HY135</strain>
    </source>
</reference>
<name>A0A016T6K5_9BILA</name>
<protein>
    <submittedName>
        <fullName evidence="1">Uncharacterized protein</fullName>
    </submittedName>
</protein>
<accession>A0A016T6K5</accession>
<keyword evidence="2" id="KW-1185">Reference proteome</keyword>
<gene>
    <name evidence="1" type="primary">Acey_s0132.g1741</name>
    <name evidence="1" type="ORF">Y032_0132g1741</name>
</gene>
<evidence type="ECO:0000313" key="1">
    <source>
        <dbReference type="EMBL" id="EYB98360.1"/>
    </source>
</evidence>
<dbReference type="Proteomes" id="UP000024635">
    <property type="component" value="Unassembled WGS sequence"/>
</dbReference>
<comment type="caution">
    <text evidence="1">The sequence shown here is derived from an EMBL/GenBank/DDBJ whole genome shotgun (WGS) entry which is preliminary data.</text>
</comment>
<evidence type="ECO:0000313" key="2">
    <source>
        <dbReference type="Proteomes" id="UP000024635"/>
    </source>
</evidence>
<dbReference type="EMBL" id="JARK01001468">
    <property type="protein sequence ID" value="EYB98360.1"/>
    <property type="molecule type" value="Genomic_DNA"/>
</dbReference>
<organism evidence="1 2">
    <name type="scientific">Ancylostoma ceylanicum</name>
    <dbReference type="NCBI Taxonomy" id="53326"/>
    <lineage>
        <taxon>Eukaryota</taxon>
        <taxon>Metazoa</taxon>
        <taxon>Ecdysozoa</taxon>
        <taxon>Nematoda</taxon>
        <taxon>Chromadorea</taxon>
        <taxon>Rhabditida</taxon>
        <taxon>Rhabditina</taxon>
        <taxon>Rhabditomorpha</taxon>
        <taxon>Strongyloidea</taxon>
        <taxon>Ancylostomatidae</taxon>
        <taxon>Ancylostomatinae</taxon>
        <taxon>Ancylostoma</taxon>
    </lineage>
</organism>
<dbReference type="AlphaFoldDB" id="A0A016T6K5"/>
<sequence>MKKRKMKENRSTRGIVADLARERFARDLDQKQKFAFAFAKRSQDVPEVKQRFARDLENAKKFAFAFAKRSSGEENLVDPEFCDLSASESAEVMCCTPEMGEEERSARFARDLENNKKFAFAFAKRSVEDEIRSRFARSPMDEPRFAFEFAKRGDDGRLIRFARPSFA</sequence>
<dbReference type="OrthoDB" id="5843683at2759"/>
<proteinExistence type="predicted"/>